<dbReference type="AlphaFoldDB" id="A0A9X3MN65"/>
<keyword evidence="3" id="KW-1185">Reference proteome</keyword>
<name>A0A9X3MN65_9ACTN</name>
<proteinExistence type="predicted"/>
<dbReference type="Proteomes" id="UP001149140">
    <property type="component" value="Unassembled WGS sequence"/>
</dbReference>
<reference evidence="2" key="1">
    <citation type="submission" date="2022-10" db="EMBL/GenBank/DDBJ databases">
        <title>The WGS of Solirubrobacter ginsenosidimutans DSM 21036.</title>
        <authorList>
            <person name="Jiang Z."/>
        </authorList>
    </citation>
    <scope>NUCLEOTIDE SEQUENCE</scope>
    <source>
        <strain evidence="2">DSM 21036</strain>
    </source>
</reference>
<comment type="caution">
    <text evidence="2">The sequence shown here is derived from an EMBL/GenBank/DDBJ whole genome shotgun (WGS) entry which is preliminary data.</text>
</comment>
<dbReference type="EMBL" id="JAPDOD010000001">
    <property type="protein sequence ID" value="MDA0158812.1"/>
    <property type="molecule type" value="Genomic_DNA"/>
</dbReference>
<organism evidence="2 3">
    <name type="scientific">Solirubrobacter ginsenosidimutans</name>
    <dbReference type="NCBI Taxonomy" id="490573"/>
    <lineage>
        <taxon>Bacteria</taxon>
        <taxon>Bacillati</taxon>
        <taxon>Actinomycetota</taxon>
        <taxon>Thermoleophilia</taxon>
        <taxon>Solirubrobacterales</taxon>
        <taxon>Solirubrobacteraceae</taxon>
        <taxon>Solirubrobacter</taxon>
    </lineage>
</organism>
<sequence length="89" mass="9566">MSPRGFSVDVLPEGRPNEPYGVGRRTSGWSTSLTQGLAGSTALATTDSRTRATGDLRGAIGRKVLLFDVSETLAGDPSALSRCMRRRRR</sequence>
<protein>
    <submittedName>
        <fullName evidence="2">Uncharacterized protein</fullName>
    </submittedName>
</protein>
<evidence type="ECO:0000313" key="2">
    <source>
        <dbReference type="EMBL" id="MDA0158812.1"/>
    </source>
</evidence>
<evidence type="ECO:0000256" key="1">
    <source>
        <dbReference type="SAM" id="MobiDB-lite"/>
    </source>
</evidence>
<evidence type="ECO:0000313" key="3">
    <source>
        <dbReference type="Proteomes" id="UP001149140"/>
    </source>
</evidence>
<feature type="region of interest" description="Disordered" evidence="1">
    <location>
        <begin position="1"/>
        <end position="28"/>
    </location>
</feature>
<accession>A0A9X3MN65</accession>
<gene>
    <name evidence="2" type="ORF">OM076_00930</name>
</gene>